<evidence type="ECO:0000313" key="7">
    <source>
        <dbReference type="EMBL" id="UXC18853.1"/>
    </source>
</evidence>
<comment type="subcellular location">
    <subcellularLocation>
        <location evidence="1">Cell membrane</location>
        <topology evidence="1">Multi-pass membrane protein</topology>
    </subcellularLocation>
</comment>
<sequence length="206" mass="20996">MPLTAVAAFWAVSFALVITPGADWAHVISAGLRGRRLACSAVVGLACGALLATAAVAAGVGALVASHPIVLTVLTVADSAYLLWMGVAMLRRPAATVSAQSELVGGGWKWACKAAGISSFNPKLILLLLALLPQFVHAESAWPVTLQIMMLGAVHALSCCGVYLAVGLAAQRVLGSRPGAALVVSRVSGALMLGIALLLLAERAMH</sequence>
<keyword evidence="8" id="KW-1185">Reference proteome</keyword>
<keyword evidence="5 6" id="KW-0472">Membrane</keyword>
<keyword evidence="3 6" id="KW-0812">Transmembrane</keyword>
<feature type="transmembrane region" description="Helical" evidence="6">
    <location>
        <begin position="144"/>
        <end position="168"/>
    </location>
</feature>
<dbReference type="InterPro" id="IPR001123">
    <property type="entry name" value="LeuE-type"/>
</dbReference>
<feature type="transmembrane region" description="Helical" evidence="6">
    <location>
        <begin position="110"/>
        <end position="132"/>
    </location>
</feature>
<keyword evidence="4 6" id="KW-1133">Transmembrane helix</keyword>
<evidence type="ECO:0000256" key="6">
    <source>
        <dbReference type="SAM" id="Phobius"/>
    </source>
</evidence>
<reference evidence="7" key="1">
    <citation type="submission" date="2022-09" db="EMBL/GenBank/DDBJ databases">
        <title>Bacterial diversity in gut of crayfish and pufferfish.</title>
        <authorList>
            <person name="Huang Y."/>
        </authorList>
    </citation>
    <scope>NUCLEOTIDE SEQUENCE</scope>
    <source>
        <strain evidence="7">PR12</strain>
    </source>
</reference>
<dbReference type="Proteomes" id="UP001058290">
    <property type="component" value="Chromosome"/>
</dbReference>
<dbReference type="PANTHER" id="PTHR30086:SF20">
    <property type="entry name" value="ARGININE EXPORTER PROTEIN ARGO-RELATED"/>
    <property type="match status" value="1"/>
</dbReference>
<evidence type="ECO:0000256" key="1">
    <source>
        <dbReference type="ARBA" id="ARBA00004651"/>
    </source>
</evidence>
<dbReference type="EMBL" id="CP104377">
    <property type="protein sequence ID" value="UXC18853.1"/>
    <property type="molecule type" value="Genomic_DNA"/>
</dbReference>
<evidence type="ECO:0000256" key="5">
    <source>
        <dbReference type="ARBA" id="ARBA00023136"/>
    </source>
</evidence>
<feature type="transmembrane region" description="Helical" evidence="6">
    <location>
        <begin position="180"/>
        <end position="201"/>
    </location>
</feature>
<evidence type="ECO:0000256" key="2">
    <source>
        <dbReference type="ARBA" id="ARBA00022475"/>
    </source>
</evidence>
<evidence type="ECO:0000256" key="4">
    <source>
        <dbReference type="ARBA" id="ARBA00022989"/>
    </source>
</evidence>
<dbReference type="PANTHER" id="PTHR30086">
    <property type="entry name" value="ARGININE EXPORTER PROTEIN ARGO"/>
    <property type="match status" value="1"/>
</dbReference>
<feature type="transmembrane region" description="Helical" evidence="6">
    <location>
        <begin position="69"/>
        <end position="90"/>
    </location>
</feature>
<name>A0ABY5ZY57_9BURK</name>
<gene>
    <name evidence="7" type="ORF">N4T19_01575</name>
</gene>
<evidence type="ECO:0000256" key="3">
    <source>
        <dbReference type="ARBA" id="ARBA00022692"/>
    </source>
</evidence>
<evidence type="ECO:0000313" key="8">
    <source>
        <dbReference type="Proteomes" id="UP001058290"/>
    </source>
</evidence>
<proteinExistence type="predicted"/>
<accession>A0ABY5ZY57</accession>
<protein>
    <submittedName>
        <fullName evidence="7">LysE family transporter</fullName>
    </submittedName>
</protein>
<feature type="transmembrane region" description="Helical" evidence="6">
    <location>
        <begin position="6"/>
        <end position="25"/>
    </location>
</feature>
<keyword evidence="2" id="KW-1003">Cell membrane</keyword>
<dbReference type="Pfam" id="PF01810">
    <property type="entry name" value="LysE"/>
    <property type="match status" value="1"/>
</dbReference>
<dbReference type="RefSeq" id="WP_260719270.1">
    <property type="nucleotide sequence ID" value="NZ_CP104377.1"/>
</dbReference>
<organism evidence="7 8">
    <name type="scientific">Comamonas squillarum</name>
    <dbReference type="NCBI Taxonomy" id="2977320"/>
    <lineage>
        <taxon>Bacteria</taxon>
        <taxon>Pseudomonadati</taxon>
        <taxon>Pseudomonadota</taxon>
        <taxon>Betaproteobacteria</taxon>
        <taxon>Burkholderiales</taxon>
        <taxon>Comamonadaceae</taxon>
        <taxon>Comamonas</taxon>
    </lineage>
</organism>
<feature type="transmembrane region" description="Helical" evidence="6">
    <location>
        <begin position="37"/>
        <end position="63"/>
    </location>
</feature>